<name>A0ABN2GT15_9ACTN</name>
<dbReference type="Gene3D" id="2.60.60.30">
    <property type="entry name" value="sav2460 like domains"/>
    <property type="match status" value="1"/>
</dbReference>
<evidence type="ECO:0000313" key="5">
    <source>
        <dbReference type="Proteomes" id="UP001500618"/>
    </source>
</evidence>
<dbReference type="Pfam" id="PF02342">
    <property type="entry name" value="TerD"/>
    <property type="match status" value="1"/>
</dbReference>
<gene>
    <name evidence="4" type="ORF">GCM10009765_27130</name>
</gene>
<reference evidence="4 5" key="1">
    <citation type="journal article" date="2019" name="Int. J. Syst. Evol. Microbiol.">
        <title>The Global Catalogue of Microorganisms (GCM) 10K type strain sequencing project: providing services to taxonomists for standard genome sequencing and annotation.</title>
        <authorList>
            <consortium name="The Broad Institute Genomics Platform"/>
            <consortium name="The Broad Institute Genome Sequencing Center for Infectious Disease"/>
            <person name="Wu L."/>
            <person name="Ma J."/>
        </authorList>
    </citation>
    <scope>NUCLEOTIDE SEQUENCE [LARGE SCALE GENOMIC DNA]</scope>
    <source>
        <strain evidence="4 5">JCM 14718</strain>
    </source>
</reference>
<dbReference type="PANTHER" id="PTHR32097:SF4">
    <property type="entry name" value="GENERAL STRESS PROTEIN 16U"/>
    <property type="match status" value="1"/>
</dbReference>
<feature type="domain" description="TerD" evidence="3">
    <location>
        <begin position="3"/>
        <end position="168"/>
    </location>
</feature>
<feature type="compositionally biased region" description="Low complexity" evidence="2">
    <location>
        <begin position="187"/>
        <end position="203"/>
    </location>
</feature>
<evidence type="ECO:0000313" key="4">
    <source>
        <dbReference type="EMBL" id="GAA1676337.1"/>
    </source>
</evidence>
<keyword evidence="5" id="KW-1185">Reference proteome</keyword>
<protein>
    <recommendedName>
        <fullName evidence="3">TerD domain-containing protein</fullName>
    </recommendedName>
</protein>
<dbReference type="Proteomes" id="UP001500618">
    <property type="component" value="Unassembled WGS sequence"/>
</dbReference>
<accession>A0ABN2GT15</accession>
<feature type="compositionally biased region" description="Pro residues" evidence="2">
    <location>
        <begin position="204"/>
        <end position="225"/>
    </location>
</feature>
<evidence type="ECO:0000256" key="2">
    <source>
        <dbReference type="SAM" id="MobiDB-lite"/>
    </source>
</evidence>
<evidence type="ECO:0000256" key="1">
    <source>
        <dbReference type="ARBA" id="ARBA00008775"/>
    </source>
</evidence>
<comment type="caution">
    <text evidence="4">The sequence shown here is derived from an EMBL/GenBank/DDBJ whole genome shotgun (WGS) entry which is preliminary data.</text>
</comment>
<feature type="compositionally biased region" description="Pro residues" evidence="2">
    <location>
        <begin position="245"/>
        <end position="255"/>
    </location>
</feature>
<comment type="similarity">
    <text evidence="1">Belongs to the CAPAB/TerDEXZ family.</text>
</comment>
<dbReference type="CDD" id="cd06974">
    <property type="entry name" value="TerD_like"/>
    <property type="match status" value="1"/>
</dbReference>
<feature type="region of interest" description="Disordered" evidence="2">
    <location>
        <begin position="165"/>
        <end position="315"/>
    </location>
</feature>
<evidence type="ECO:0000259" key="3">
    <source>
        <dbReference type="Pfam" id="PF02342"/>
    </source>
</evidence>
<dbReference type="InterPro" id="IPR051324">
    <property type="entry name" value="Stress/Tellurium_Resist"/>
</dbReference>
<dbReference type="RefSeq" id="WP_344310340.1">
    <property type="nucleotide sequence ID" value="NZ_BAAANY010000009.1"/>
</dbReference>
<proteinExistence type="inferred from homology"/>
<dbReference type="EMBL" id="BAAANY010000009">
    <property type="protein sequence ID" value="GAA1676337.1"/>
    <property type="molecule type" value="Genomic_DNA"/>
</dbReference>
<dbReference type="InterPro" id="IPR003325">
    <property type="entry name" value="TerD"/>
</dbReference>
<organism evidence="4 5">
    <name type="scientific">Fodinicola feengrottensis</name>
    <dbReference type="NCBI Taxonomy" id="435914"/>
    <lineage>
        <taxon>Bacteria</taxon>
        <taxon>Bacillati</taxon>
        <taxon>Actinomycetota</taxon>
        <taxon>Actinomycetes</taxon>
        <taxon>Mycobacteriales</taxon>
        <taxon>Fodinicola</taxon>
    </lineage>
</organism>
<sequence length="315" mass="33161">MLIAKGQNVPVEAAAIRVIVGWKDTEFAPDVHVSALLLCPNKVRSDDDFVTPETKMHRSGTVRYAGSTTIDGIATGNLLIALAGMDPPVQRIALVGTAIAGYFGQLSNLYIQIVNAAGGAELARFDTRDAGRERVFVLGELYRRDAGWRFRAVGQGYRSGLAGLANDFGLTPREDGPPPPEPRLPRSEPAPTRPRSSRSQRPAVPAPAGPQPPGAGQPPSGPPSGQPHGQPQRPPVGQPQRQPQGSPPHPSPPGGRQPGRFGGPPPGYPPPPAAYPPPGRYPQPPPGVRPATPPPGHPAPHRQPPPPQSYPPGRP</sequence>
<dbReference type="PANTHER" id="PTHR32097">
    <property type="entry name" value="CAMP-BINDING PROTEIN 1-RELATED"/>
    <property type="match status" value="1"/>
</dbReference>
<feature type="compositionally biased region" description="Pro residues" evidence="2">
    <location>
        <begin position="263"/>
        <end position="315"/>
    </location>
</feature>